<evidence type="ECO:0000313" key="5">
    <source>
        <dbReference type="Proteomes" id="UP000054498"/>
    </source>
</evidence>
<dbReference type="PROSITE" id="PS50102">
    <property type="entry name" value="RRM"/>
    <property type="match status" value="1"/>
</dbReference>
<feature type="region of interest" description="Disordered" evidence="2">
    <location>
        <begin position="92"/>
        <end position="121"/>
    </location>
</feature>
<dbReference type="Gene3D" id="3.30.70.330">
    <property type="match status" value="1"/>
</dbReference>
<evidence type="ECO:0000259" key="3">
    <source>
        <dbReference type="PROSITE" id="PS50102"/>
    </source>
</evidence>
<dbReference type="AlphaFoldDB" id="A0A0D2J1Q1"/>
<evidence type="ECO:0000313" key="4">
    <source>
        <dbReference type="EMBL" id="KIY93947.1"/>
    </source>
</evidence>
<keyword evidence="1" id="KW-0694">RNA-binding</keyword>
<feature type="domain" description="RRM" evidence="3">
    <location>
        <begin position="15"/>
        <end position="86"/>
    </location>
</feature>
<accession>A0A0D2J1Q1</accession>
<dbReference type="InterPro" id="IPR035979">
    <property type="entry name" value="RBD_domain_sf"/>
</dbReference>
<dbReference type="KEGG" id="mng:MNEG_14014"/>
<dbReference type="InterPro" id="IPR012677">
    <property type="entry name" value="Nucleotide-bd_a/b_plait_sf"/>
</dbReference>
<dbReference type="SUPFAM" id="SSF54928">
    <property type="entry name" value="RNA-binding domain, RBD"/>
    <property type="match status" value="1"/>
</dbReference>
<organism evidence="4 5">
    <name type="scientific">Monoraphidium neglectum</name>
    <dbReference type="NCBI Taxonomy" id="145388"/>
    <lineage>
        <taxon>Eukaryota</taxon>
        <taxon>Viridiplantae</taxon>
        <taxon>Chlorophyta</taxon>
        <taxon>core chlorophytes</taxon>
        <taxon>Chlorophyceae</taxon>
        <taxon>CS clade</taxon>
        <taxon>Sphaeropleales</taxon>
        <taxon>Selenastraceae</taxon>
        <taxon>Monoraphidium</taxon>
    </lineage>
</organism>
<dbReference type="InterPro" id="IPR000504">
    <property type="entry name" value="RRM_dom"/>
</dbReference>
<dbReference type="STRING" id="145388.A0A0D2J1Q1"/>
<dbReference type="GO" id="GO:0003723">
    <property type="term" value="F:RNA binding"/>
    <property type="evidence" value="ECO:0007669"/>
    <property type="project" value="UniProtKB-UniRule"/>
</dbReference>
<name>A0A0D2J1Q1_9CHLO</name>
<dbReference type="SMART" id="SM00360">
    <property type="entry name" value="RRM"/>
    <property type="match status" value="1"/>
</dbReference>
<dbReference type="Proteomes" id="UP000054498">
    <property type="component" value="Unassembled WGS sequence"/>
</dbReference>
<dbReference type="RefSeq" id="XP_013892967.1">
    <property type="nucleotide sequence ID" value="XM_014037513.1"/>
</dbReference>
<gene>
    <name evidence="4" type="ORF">MNEG_14014</name>
</gene>
<dbReference type="PANTHER" id="PTHR32343:SF10">
    <property type="entry name" value="RNA-BINDING REGION RNP-1 DOMAIN-CONTAINING PROTEIN"/>
    <property type="match status" value="1"/>
</dbReference>
<keyword evidence="5" id="KW-1185">Reference proteome</keyword>
<reference evidence="4 5" key="1">
    <citation type="journal article" date="2013" name="BMC Genomics">
        <title>Reconstruction of the lipid metabolism for the microalga Monoraphidium neglectum from its genome sequence reveals characteristics suitable for biofuel production.</title>
        <authorList>
            <person name="Bogen C."/>
            <person name="Al-Dilaimi A."/>
            <person name="Albersmeier A."/>
            <person name="Wichmann J."/>
            <person name="Grundmann M."/>
            <person name="Rupp O."/>
            <person name="Lauersen K.J."/>
            <person name="Blifernez-Klassen O."/>
            <person name="Kalinowski J."/>
            <person name="Goesmann A."/>
            <person name="Mussgnug J.H."/>
            <person name="Kruse O."/>
        </authorList>
    </citation>
    <scope>NUCLEOTIDE SEQUENCE [LARGE SCALE GENOMIC DNA]</scope>
    <source>
        <strain evidence="4 5">SAG 48.87</strain>
    </source>
</reference>
<dbReference type="GeneID" id="25731534"/>
<dbReference type="PANTHER" id="PTHR32343">
    <property type="entry name" value="SERINE/ARGININE-RICH SPLICING FACTOR"/>
    <property type="match status" value="1"/>
</dbReference>
<dbReference type="OrthoDB" id="4726at2759"/>
<dbReference type="EMBL" id="KK104417">
    <property type="protein sequence ID" value="KIY93947.1"/>
    <property type="molecule type" value="Genomic_DNA"/>
</dbReference>
<protein>
    <recommendedName>
        <fullName evidence="3">RRM domain-containing protein</fullName>
    </recommendedName>
</protein>
<feature type="compositionally biased region" description="Gly residues" evidence="2">
    <location>
        <begin position="92"/>
        <end position="102"/>
    </location>
</feature>
<proteinExistence type="predicted"/>
<evidence type="ECO:0000256" key="1">
    <source>
        <dbReference type="PROSITE-ProRule" id="PRU00176"/>
    </source>
</evidence>
<dbReference type="Pfam" id="PF00076">
    <property type="entry name" value="RRM_1"/>
    <property type="match status" value="1"/>
</dbReference>
<sequence>MSPEELAAKREADGRSVLVTNVDPRAPSMVVTAHFASCGPVKRVTVKPARRMAFVEFQSQDAVRAALDLSGSRLLDEVIHVAPKSSAAGVGLGGAAGQGAAGGAAAPFGKASWRRQPAAAQ</sequence>
<evidence type="ECO:0000256" key="2">
    <source>
        <dbReference type="SAM" id="MobiDB-lite"/>
    </source>
</evidence>